<keyword evidence="13" id="KW-1185">Reference proteome</keyword>
<accession>A0A9D4VC21</accession>
<dbReference type="SUPFAM" id="SSF48113">
    <property type="entry name" value="Heme-dependent peroxidases"/>
    <property type="match status" value="1"/>
</dbReference>
<sequence>MSWQLLTGAHTIGFAHCDQFRDRLYNFNGTSQMDPSLNATLAEALQKKCPPANEDEDAATIVPFDATSPLQFDVAYYVGLQTGQGLLFSDQVLFADASTQATVKQLASSQQLFFDQFSQSMIKLTSVVSNQTGNIRKHCSAFNDEAS</sequence>
<dbReference type="GO" id="GO:0020037">
    <property type="term" value="F:heme binding"/>
    <property type="evidence" value="ECO:0007669"/>
    <property type="project" value="InterPro"/>
</dbReference>
<evidence type="ECO:0000256" key="9">
    <source>
        <dbReference type="PIRSR" id="PIRSR600823-5"/>
    </source>
</evidence>
<dbReference type="GO" id="GO:0006979">
    <property type="term" value="P:response to oxidative stress"/>
    <property type="evidence" value="ECO:0007669"/>
    <property type="project" value="InterPro"/>
</dbReference>
<dbReference type="PANTHER" id="PTHR31517">
    <property type="match status" value="1"/>
</dbReference>
<feature type="binding site" evidence="8">
    <location>
        <position position="65"/>
    </location>
    <ligand>
        <name>Ca(2+)</name>
        <dbReference type="ChEBI" id="CHEBI:29108"/>
        <label>2</label>
    </ligand>
</feature>
<dbReference type="PROSITE" id="PS50873">
    <property type="entry name" value="PEROXIDASE_4"/>
    <property type="match status" value="1"/>
</dbReference>
<evidence type="ECO:0000313" key="13">
    <source>
        <dbReference type="Proteomes" id="UP000886520"/>
    </source>
</evidence>
<dbReference type="PANTHER" id="PTHR31517:SF51">
    <property type="entry name" value="PEROXIDASE 55"/>
    <property type="match status" value="1"/>
</dbReference>
<comment type="similarity">
    <text evidence="10">Belongs to the peroxidase family.</text>
</comment>
<keyword evidence="4 8" id="KW-0479">Metal-binding</keyword>
<dbReference type="Gene3D" id="1.10.420.10">
    <property type="entry name" value="Peroxidase, domain 2"/>
    <property type="match status" value="1"/>
</dbReference>
<dbReference type="AlphaFoldDB" id="A0A9D4VC21"/>
<dbReference type="InterPro" id="IPR002016">
    <property type="entry name" value="Haem_peroxidase"/>
</dbReference>
<keyword evidence="3" id="KW-0349">Heme</keyword>
<dbReference type="PRINTS" id="PR00458">
    <property type="entry name" value="PEROXIDASE"/>
</dbReference>
<comment type="cofactor">
    <cofactor evidence="8">
        <name>heme b</name>
        <dbReference type="ChEBI" id="CHEBI:60344"/>
    </cofactor>
    <text evidence="8">Binds 1 heme b (iron(II)-protoporphyrin IX) group per subunit.</text>
</comment>
<feature type="disulfide bond" evidence="9">
    <location>
        <begin position="17"/>
        <end position="49"/>
    </location>
</feature>
<comment type="catalytic activity">
    <reaction evidence="1">
        <text>2 a phenolic donor + H2O2 = 2 a phenolic radical donor + 2 H2O</text>
        <dbReference type="Rhea" id="RHEA:56136"/>
        <dbReference type="ChEBI" id="CHEBI:15377"/>
        <dbReference type="ChEBI" id="CHEBI:16240"/>
        <dbReference type="ChEBI" id="CHEBI:139520"/>
        <dbReference type="ChEBI" id="CHEBI:139521"/>
        <dbReference type="EC" id="1.11.1.7"/>
    </reaction>
</comment>
<feature type="binding site" description="axial binding residue" evidence="8">
    <location>
        <position position="10"/>
    </location>
    <ligand>
        <name>heme b</name>
        <dbReference type="ChEBI" id="CHEBI:60344"/>
    </ligand>
    <ligandPart>
        <name>Fe</name>
        <dbReference type="ChEBI" id="CHEBI:18248"/>
    </ligandPart>
</feature>
<dbReference type="Pfam" id="PF00141">
    <property type="entry name" value="peroxidase"/>
    <property type="match status" value="1"/>
</dbReference>
<dbReference type="Proteomes" id="UP000886520">
    <property type="component" value="Chromosome 3"/>
</dbReference>
<evidence type="ECO:0000256" key="1">
    <source>
        <dbReference type="ARBA" id="ARBA00000189"/>
    </source>
</evidence>
<keyword evidence="6 8" id="KW-0408">Iron</keyword>
<keyword evidence="8" id="KW-0106">Calcium</keyword>
<evidence type="ECO:0000313" key="12">
    <source>
        <dbReference type="EMBL" id="KAI5082677.1"/>
    </source>
</evidence>
<evidence type="ECO:0000259" key="11">
    <source>
        <dbReference type="PROSITE" id="PS50873"/>
    </source>
</evidence>
<keyword evidence="7 9" id="KW-1015">Disulfide bond</keyword>
<comment type="cofactor">
    <cofactor evidence="8">
        <name>Ca(2+)</name>
        <dbReference type="ChEBI" id="CHEBI:29108"/>
    </cofactor>
    <text evidence="8">Binds 2 calcium ions per subunit.</text>
</comment>
<comment type="caution">
    <text evidence="12">The sequence shown here is derived from an EMBL/GenBank/DDBJ whole genome shotgun (WGS) entry which is preliminary data.</text>
</comment>
<evidence type="ECO:0000256" key="7">
    <source>
        <dbReference type="ARBA" id="ARBA00023157"/>
    </source>
</evidence>
<keyword evidence="2" id="KW-0575">Peroxidase</keyword>
<evidence type="ECO:0000256" key="10">
    <source>
        <dbReference type="RuleBase" id="RU004241"/>
    </source>
</evidence>
<dbReference type="GO" id="GO:0046872">
    <property type="term" value="F:metal ion binding"/>
    <property type="evidence" value="ECO:0007669"/>
    <property type="project" value="UniProtKB-KW"/>
</dbReference>
<feature type="binding site" evidence="8">
    <location>
        <position position="73"/>
    </location>
    <ligand>
        <name>Ca(2+)</name>
        <dbReference type="ChEBI" id="CHEBI:29108"/>
        <label>2</label>
    </ligand>
</feature>
<dbReference type="EMBL" id="JABFUD020000002">
    <property type="protein sequence ID" value="KAI5082677.1"/>
    <property type="molecule type" value="Genomic_DNA"/>
</dbReference>
<evidence type="ECO:0000256" key="5">
    <source>
        <dbReference type="ARBA" id="ARBA00023002"/>
    </source>
</evidence>
<dbReference type="PRINTS" id="PR00461">
    <property type="entry name" value="PLPEROXIDASE"/>
</dbReference>
<evidence type="ECO:0000256" key="2">
    <source>
        <dbReference type="ARBA" id="ARBA00022559"/>
    </source>
</evidence>
<proteinExistence type="inferred from homology"/>
<evidence type="ECO:0000256" key="3">
    <source>
        <dbReference type="ARBA" id="ARBA00022617"/>
    </source>
</evidence>
<keyword evidence="5" id="KW-0560">Oxidoreductase</keyword>
<reference evidence="12" key="1">
    <citation type="submission" date="2021-01" db="EMBL/GenBank/DDBJ databases">
        <title>Adiantum capillus-veneris genome.</title>
        <authorList>
            <person name="Fang Y."/>
            <person name="Liao Q."/>
        </authorList>
    </citation>
    <scope>NUCLEOTIDE SEQUENCE</scope>
    <source>
        <strain evidence="12">H3</strain>
        <tissue evidence="12">Leaf</tissue>
    </source>
</reference>
<dbReference type="FunFam" id="1.10.420.10:FF:000001">
    <property type="entry name" value="Peroxidase"/>
    <property type="match status" value="1"/>
</dbReference>
<feature type="domain" description="Plant heme peroxidase family profile" evidence="11">
    <location>
        <begin position="6"/>
        <end position="143"/>
    </location>
</feature>
<evidence type="ECO:0000256" key="6">
    <source>
        <dbReference type="ARBA" id="ARBA00023004"/>
    </source>
</evidence>
<dbReference type="OrthoDB" id="2113341at2759"/>
<dbReference type="Gene3D" id="1.10.520.10">
    <property type="match status" value="1"/>
</dbReference>
<dbReference type="InterPro" id="IPR000823">
    <property type="entry name" value="Peroxidase_pln"/>
</dbReference>
<dbReference type="GO" id="GO:0140825">
    <property type="term" value="F:lactoperoxidase activity"/>
    <property type="evidence" value="ECO:0007669"/>
    <property type="project" value="UniProtKB-EC"/>
</dbReference>
<dbReference type="InterPro" id="IPR010255">
    <property type="entry name" value="Haem_peroxidase_sf"/>
</dbReference>
<evidence type="ECO:0000256" key="4">
    <source>
        <dbReference type="ARBA" id="ARBA00022723"/>
    </source>
</evidence>
<name>A0A9D4VC21_ADICA</name>
<protein>
    <recommendedName>
        <fullName evidence="11">Plant heme peroxidase family profile domain-containing protein</fullName>
    </recommendedName>
</protein>
<gene>
    <name evidence="12" type="ORF">GOP47_0002420</name>
</gene>
<feature type="binding site" evidence="8">
    <location>
        <position position="11"/>
    </location>
    <ligand>
        <name>Ca(2+)</name>
        <dbReference type="ChEBI" id="CHEBI:29108"/>
        <label>2</label>
    </ligand>
</feature>
<evidence type="ECO:0000256" key="8">
    <source>
        <dbReference type="PIRSR" id="PIRSR600823-3"/>
    </source>
</evidence>
<organism evidence="12 13">
    <name type="scientific">Adiantum capillus-veneris</name>
    <name type="common">Maidenhair fern</name>
    <dbReference type="NCBI Taxonomy" id="13818"/>
    <lineage>
        <taxon>Eukaryota</taxon>
        <taxon>Viridiplantae</taxon>
        <taxon>Streptophyta</taxon>
        <taxon>Embryophyta</taxon>
        <taxon>Tracheophyta</taxon>
        <taxon>Polypodiopsida</taxon>
        <taxon>Polypodiidae</taxon>
        <taxon>Polypodiales</taxon>
        <taxon>Pteridineae</taxon>
        <taxon>Pteridaceae</taxon>
        <taxon>Vittarioideae</taxon>
        <taxon>Adiantum</taxon>
    </lineage>
</organism>